<keyword evidence="2" id="KW-1185">Reference proteome</keyword>
<reference evidence="1 2" key="1">
    <citation type="journal article" date="2016" name="Sci. Rep.">
        <title>The genome sequence of the outbreeding globe artichoke constructed de novo incorporating a phase-aware low-pass sequencing strategy of F1 progeny.</title>
        <authorList>
            <person name="Scaglione D."/>
            <person name="Reyes-Chin-Wo S."/>
            <person name="Acquadro A."/>
            <person name="Froenicke L."/>
            <person name="Portis E."/>
            <person name="Beitel C."/>
            <person name="Tirone M."/>
            <person name="Mauro R."/>
            <person name="Lo Monaco A."/>
            <person name="Mauromicale G."/>
            <person name="Faccioli P."/>
            <person name="Cattivelli L."/>
            <person name="Rieseberg L."/>
            <person name="Michelmore R."/>
            <person name="Lanteri S."/>
        </authorList>
    </citation>
    <scope>NUCLEOTIDE SEQUENCE [LARGE SCALE GENOMIC DNA]</scope>
    <source>
        <strain evidence="1">2C</strain>
    </source>
</reference>
<dbReference type="Proteomes" id="UP000243975">
    <property type="component" value="Unassembled WGS sequence"/>
</dbReference>
<organism evidence="1 2">
    <name type="scientific">Cynara cardunculus var. scolymus</name>
    <name type="common">Globe artichoke</name>
    <name type="synonym">Cynara scolymus</name>
    <dbReference type="NCBI Taxonomy" id="59895"/>
    <lineage>
        <taxon>Eukaryota</taxon>
        <taxon>Viridiplantae</taxon>
        <taxon>Streptophyta</taxon>
        <taxon>Embryophyta</taxon>
        <taxon>Tracheophyta</taxon>
        <taxon>Spermatophyta</taxon>
        <taxon>Magnoliopsida</taxon>
        <taxon>eudicotyledons</taxon>
        <taxon>Gunneridae</taxon>
        <taxon>Pentapetalae</taxon>
        <taxon>asterids</taxon>
        <taxon>campanulids</taxon>
        <taxon>Asterales</taxon>
        <taxon>Asteraceae</taxon>
        <taxon>Carduoideae</taxon>
        <taxon>Cardueae</taxon>
        <taxon>Carduinae</taxon>
        <taxon>Cynara</taxon>
    </lineage>
</organism>
<accession>A0A124SF06</accession>
<evidence type="ECO:0000313" key="1">
    <source>
        <dbReference type="EMBL" id="KVI01771.1"/>
    </source>
</evidence>
<name>A0A124SF06_CYNCS</name>
<evidence type="ECO:0000313" key="2">
    <source>
        <dbReference type="Proteomes" id="UP000243975"/>
    </source>
</evidence>
<sequence length="39" mass="4393">MHLHLGAWTSLSLQTNCPSPTKGRGCREMEKGSRRCCIF</sequence>
<dbReference type="AlphaFoldDB" id="A0A124SF06"/>
<gene>
    <name evidence="1" type="ORF">Ccrd_019942</name>
</gene>
<protein>
    <submittedName>
        <fullName evidence="1">Uncharacterized protein</fullName>
    </submittedName>
</protein>
<comment type="caution">
    <text evidence="1">The sequence shown here is derived from an EMBL/GenBank/DDBJ whole genome shotgun (WGS) entry which is preliminary data.</text>
</comment>
<dbReference type="EMBL" id="LEKV01002684">
    <property type="protein sequence ID" value="KVI01771.1"/>
    <property type="molecule type" value="Genomic_DNA"/>
</dbReference>
<proteinExistence type="predicted"/>
<dbReference type="Gramene" id="KVI01771">
    <property type="protein sequence ID" value="KVI01771"/>
    <property type="gene ID" value="Ccrd_019942"/>
</dbReference>